<dbReference type="Pfam" id="PF06009">
    <property type="entry name" value="Laminin_II"/>
    <property type="match status" value="1"/>
</dbReference>
<dbReference type="InterPro" id="IPR009254">
    <property type="entry name" value="Laminin_aI"/>
</dbReference>
<dbReference type="Pfam" id="PF00053">
    <property type="entry name" value="EGF_laminin"/>
    <property type="match status" value="4"/>
</dbReference>
<comment type="caution">
    <text evidence="18">The sequence shown here is derived from an EMBL/GenBank/DDBJ whole genome shotgun (WGS) entry which is preliminary data.</text>
</comment>
<keyword evidence="10" id="KW-0325">Glycoprotein</keyword>
<evidence type="ECO:0000259" key="17">
    <source>
        <dbReference type="PROSITE" id="PS51115"/>
    </source>
</evidence>
<dbReference type="InterPro" id="IPR000742">
    <property type="entry name" value="EGF"/>
</dbReference>
<dbReference type="PROSITE" id="PS50025">
    <property type="entry name" value="LAM_G_DOMAIN"/>
    <property type="match status" value="2"/>
</dbReference>
<dbReference type="GO" id="GO:0016477">
    <property type="term" value="P:cell migration"/>
    <property type="evidence" value="ECO:0007669"/>
    <property type="project" value="TreeGrafter"/>
</dbReference>
<accession>A0AAN8BPI5</accession>
<evidence type="ECO:0000313" key="19">
    <source>
        <dbReference type="Proteomes" id="UP001335648"/>
    </source>
</evidence>
<dbReference type="InterPro" id="IPR010307">
    <property type="entry name" value="Laminin_dom_II"/>
</dbReference>
<dbReference type="PROSITE" id="PS51115">
    <property type="entry name" value="LAMININ_IVA"/>
    <property type="match status" value="1"/>
</dbReference>
<feature type="compositionally biased region" description="Acidic residues" evidence="14">
    <location>
        <begin position="744"/>
        <end position="755"/>
    </location>
</feature>
<dbReference type="GO" id="GO:0009887">
    <property type="term" value="P:animal organ morphogenesis"/>
    <property type="evidence" value="ECO:0007669"/>
    <property type="project" value="TreeGrafter"/>
</dbReference>
<dbReference type="InterPro" id="IPR050440">
    <property type="entry name" value="Laminin/Netrin_ECM"/>
</dbReference>
<comment type="subcellular location">
    <subcellularLocation>
        <location evidence="1">Secreted</location>
        <location evidence="1">Extracellular space</location>
        <location evidence="1">Extracellular matrix</location>
        <location evidence="1">Basement membrane</location>
    </subcellularLocation>
</comment>
<evidence type="ECO:0000256" key="10">
    <source>
        <dbReference type="ARBA" id="ARBA00023180"/>
    </source>
</evidence>
<evidence type="ECO:0000256" key="1">
    <source>
        <dbReference type="ARBA" id="ARBA00004302"/>
    </source>
</evidence>
<dbReference type="GO" id="GO:0030155">
    <property type="term" value="P:regulation of cell adhesion"/>
    <property type="evidence" value="ECO:0007669"/>
    <property type="project" value="InterPro"/>
</dbReference>
<evidence type="ECO:0000256" key="11">
    <source>
        <dbReference type="ARBA" id="ARBA00023292"/>
    </source>
</evidence>
<evidence type="ECO:0000256" key="9">
    <source>
        <dbReference type="ARBA" id="ARBA00023157"/>
    </source>
</evidence>
<dbReference type="SMART" id="SM00181">
    <property type="entry name" value="EGF"/>
    <property type="match status" value="4"/>
</dbReference>
<dbReference type="GO" id="GO:0043256">
    <property type="term" value="C:laminin complex"/>
    <property type="evidence" value="ECO:0007669"/>
    <property type="project" value="TreeGrafter"/>
</dbReference>
<feature type="domain" description="Laminin EGF-like" evidence="16">
    <location>
        <begin position="159"/>
        <end position="207"/>
    </location>
</feature>
<feature type="disulfide bond" evidence="12">
    <location>
        <begin position="183"/>
        <end position="192"/>
    </location>
</feature>
<dbReference type="PROSITE" id="PS50027">
    <property type="entry name" value="EGF_LAM_2"/>
    <property type="match status" value="4"/>
</dbReference>
<dbReference type="GO" id="GO:0005102">
    <property type="term" value="F:signaling receptor binding"/>
    <property type="evidence" value="ECO:0007669"/>
    <property type="project" value="InterPro"/>
</dbReference>
<feature type="domain" description="Laminin G" evidence="15">
    <location>
        <begin position="1625"/>
        <end position="1782"/>
    </location>
</feature>
<evidence type="ECO:0000256" key="6">
    <source>
        <dbReference type="ARBA" id="ARBA00022869"/>
    </source>
</evidence>
<dbReference type="SMART" id="SM00281">
    <property type="entry name" value="LamB"/>
    <property type="match status" value="1"/>
</dbReference>
<feature type="compositionally biased region" description="Basic and acidic residues" evidence="14">
    <location>
        <begin position="756"/>
        <end position="773"/>
    </location>
</feature>
<keyword evidence="19" id="KW-1185">Reference proteome</keyword>
<dbReference type="Pfam" id="PF02210">
    <property type="entry name" value="Laminin_G_2"/>
    <property type="match status" value="2"/>
</dbReference>
<keyword evidence="9 12" id="KW-1015">Disulfide bond</keyword>
<keyword evidence="11 12" id="KW-0424">Laminin EGF-like domain</keyword>
<keyword evidence="5" id="KW-0677">Repeat</keyword>
<dbReference type="PRINTS" id="PR00011">
    <property type="entry name" value="EGFLAMININ"/>
</dbReference>
<dbReference type="InterPro" id="IPR000034">
    <property type="entry name" value="Laminin_IV"/>
</dbReference>
<feature type="coiled-coil region" evidence="13">
    <location>
        <begin position="679"/>
        <end position="706"/>
    </location>
</feature>
<evidence type="ECO:0000256" key="3">
    <source>
        <dbReference type="ARBA" id="ARBA00022530"/>
    </source>
</evidence>
<keyword evidence="4" id="KW-0732">Signal</keyword>
<comment type="caution">
    <text evidence="12">Lacks conserved residue(s) required for the propagation of feature annotation.</text>
</comment>
<keyword evidence="6" id="KW-0084">Basement membrane</keyword>
<dbReference type="GO" id="GO:0009888">
    <property type="term" value="P:tissue development"/>
    <property type="evidence" value="ECO:0007669"/>
    <property type="project" value="TreeGrafter"/>
</dbReference>
<feature type="disulfide bond" evidence="12">
    <location>
        <begin position="71"/>
        <end position="88"/>
    </location>
</feature>
<evidence type="ECO:0000256" key="4">
    <source>
        <dbReference type="ARBA" id="ARBA00022729"/>
    </source>
</evidence>
<dbReference type="FunFam" id="2.10.25.10:FF:000083">
    <property type="entry name" value="Laminin subunit alpha"/>
    <property type="match status" value="2"/>
</dbReference>
<feature type="disulfide bond" evidence="12">
    <location>
        <begin position="613"/>
        <end position="622"/>
    </location>
</feature>
<dbReference type="SUPFAM" id="SSF57196">
    <property type="entry name" value="EGF/Laminin"/>
    <property type="match status" value="4"/>
</dbReference>
<proteinExistence type="predicted"/>
<evidence type="ECO:0008006" key="20">
    <source>
        <dbReference type="Google" id="ProtNLM"/>
    </source>
</evidence>
<dbReference type="Proteomes" id="UP001335648">
    <property type="component" value="Unassembled WGS sequence"/>
</dbReference>
<evidence type="ECO:0000256" key="12">
    <source>
        <dbReference type="PROSITE-ProRule" id="PRU00460"/>
    </source>
</evidence>
<dbReference type="SMART" id="SM00282">
    <property type="entry name" value="LamG"/>
    <property type="match status" value="2"/>
</dbReference>
<dbReference type="Gene3D" id="2.60.120.200">
    <property type="match status" value="3"/>
</dbReference>
<evidence type="ECO:0000256" key="14">
    <source>
        <dbReference type="SAM" id="MobiDB-lite"/>
    </source>
</evidence>
<dbReference type="SMART" id="SM00180">
    <property type="entry name" value="EGF_Lam"/>
    <property type="match status" value="5"/>
</dbReference>
<feature type="domain" description="Laminin EGF-like" evidence="16">
    <location>
        <begin position="589"/>
        <end position="642"/>
    </location>
</feature>
<dbReference type="InterPro" id="IPR001791">
    <property type="entry name" value="Laminin_G"/>
</dbReference>
<dbReference type="InterPro" id="IPR002049">
    <property type="entry name" value="LE_dom"/>
</dbReference>
<reference evidence="18 19" key="1">
    <citation type="journal article" date="2023" name="Mol. Biol. Evol.">
        <title>Genomics of Secondarily Temperate Adaptation in the Only Non-Antarctic Icefish.</title>
        <authorList>
            <person name="Rivera-Colon A.G."/>
            <person name="Rayamajhi N."/>
            <person name="Minhas B.F."/>
            <person name="Madrigal G."/>
            <person name="Bilyk K.T."/>
            <person name="Yoon V."/>
            <person name="Hune M."/>
            <person name="Gregory S."/>
            <person name="Cheng C.H.C."/>
            <person name="Catchen J.M."/>
        </authorList>
    </citation>
    <scope>NUCLEOTIDE SEQUENCE [LARGE SCALE GENOMIC DNA]</scope>
    <source>
        <strain evidence="18">JC2023a</strain>
    </source>
</reference>
<dbReference type="GO" id="GO:0030334">
    <property type="term" value="P:regulation of cell migration"/>
    <property type="evidence" value="ECO:0007669"/>
    <property type="project" value="InterPro"/>
</dbReference>
<evidence type="ECO:0000256" key="2">
    <source>
        <dbReference type="ARBA" id="ARBA00022525"/>
    </source>
</evidence>
<keyword evidence="3" id="KW-0272">Extracellular matrix</keyword>
<dbReference type="PANTHER" id="PTHR10574:SF419">
    <property type="entry name" value="LAMININ SUBUNIT ALPHA-3-RELATED"/>
    <property type="match status" value="1"/>
</dbReference>
<dbReference type="CDD" id="cd00055">
    <property type="entry name" value="EGF_Lam"/>
    <property type="match status" value="5"/>
</dbReference>
<dbReference type="Pfam" id="PF06008">
    <property type="entry name" value="Laminin_I"/>
    <property type="match status" value="1"/>
</dbReference>
<feature type="domain" description="Laminin EGF-like" evidence="16">
    <location>
        <begin position="542"/>
        <end position="588"/>
    </location>
</feature>
<evidence type="ECO:0000313" key="18">
    <source>
        <dbReference type="EMBL" id="KAK5889075.1"/>
    </source>
</evidence>
<dbReference type="FunFam" id="2.10.25.10:FF:000188">
    <property type="entry name" value="Laminin subunit gamma 2"/>
    <property type="match status" value="1"/>
</dbReference>
<dbReference type="GO" id="GO:0034446">
    <property type="term" value="P:substrate adhesion-dependent cell spreading"/>
    <property type="evidence" value="ECO:0007669"/>
    <property type="project" value="TreeGrafter"/>
</dbReference>
<gene>
    <name evidence="18" type="ORF">CesoFtcFv8_015109</name>
</gene>
<dbReference type="EMBL" id="JAULUE010002057">
    <property type="protein sequence ID" value="KAK5889075.1"/>
    <property type="molecule type" value="Genomic_DNA"/>
</dbReference>
<dbReference type="PANTHER" id="PTHR10574">
    <property type="entry name" value="NETRIN/LAMININ-RELATED"/>
    <property type="match status" value="1"/>
</dbReference>
<evidence type="ECO:0000256" key="5">
    <source>
        <dbReference type="ARBA" id="ARBA00022737"/>
    </source>
</evidence>
<sequence length="1799" mass="199176">MSLQDYIMLVPDSSYTPDLLKEKPLNKSADFIQQCRGEGFYIDPNTSPQFCRDSARSLVAAFNDGALPCNCDKSGSTGTTCEPIGGQCPCRQHVIGRQCTKCATGYYGFPYCRPCECGRRLCDEVTGSCICPPQTVKPSCDVCQSQTFSYHPLLGCEGCECSPNGIQANAGPDCDRTTGQCSCKPRIAGRQCDRCAAGYYRFPDCVPCNCKEDGVTADICHPDTGRCLCKFVGMRGWRLESPDQEQVTSVLNTASNTVVADIQELPPTAQTLHWVAPSSYLGDRVSSYGGFLTYQSKSFGIPSEGMTLLDRRPDVVLTGQDMTLIHMAQQVPLPDKPYQGRVQLLEGNWRHALSSRPVSREELMTVLAALAGLRIRALYFTQTQRLSLGEVGLEGATETGTGGPGNTVEDCSCPSEYTGDSCQTLLCWTLIGLCCAGHRPRERGERTRYARHHERWTQRIEFPSLNDQGTQRIEFPSLNDQGTQRIKYPSLNDEGTQRVQGRGQAVLFPNVNDGSANYENEKCAPGYYKEGSGYFLGRCVRCECNGLADECEDKTGRCRNCQYNTAGDRCERCKEGYNGNAALRTCKMCPCPSSMNSFAIGCKEVFGGLECICRVGYSGDKCESCAPGFYGAPLTLGGSCRPCFCNGNNCDSRTGVCKNTLEPKDTNTDDPCQECDNCAQTLLNDLEKLDDEIGRIKTQLDNASASSSSQDRLKKLEKLVADTKIIVNNFNSAIKKQKPKVNQLEEDESTLSDDIDSLRDKADKRATDAEKAMADVDKTDKRAKDLAAEIQNMLKKIQALLDQLKDTGTSGDKPPNEDLSQMLKDAQRMVKEMQDRNLTPQKTAAEKEKDAAKKLLENIKTNVSKQCDQNEVAAEKLRDDLKGFGDKLKDLDKALKEAVDLLKKTNSQNGLNAQALADLKKRINNIQTERETVKNQMTLAENELQKTEDLVEMLYDSKTEYEQLAAQLDGAKTNLNKKVNDITKAADKEDLVVRAEDHAKNIAKTAKELEDTVKSASGLTEVRDAKDAIDAYKNITDAINAAETAAKEAKSAADNALNNVKKENLKERAKDLKQNGEELLNDGKAAETDLQGVNEDITDLKKRLAKADTKKNTLAKDLLDAQNQLNGNKRDDIGRMIDEAKRKAALASDTASNTMDTLNDIKEEMKKISVVPVDSNLGSVLDDVSKSVNDLLKTIPSLNDKISEVEDLTSQFSPISNISENIKNIKNLIELARDAANRITIPMMFKGNGHVELRTPNNLDDLKAYTALSLKLQRPSGRGDGARRRRQSIDNGDMFVMYLGNKDSSKNYIGMVLKSNQLYGVYKLNGVTHQIETDFITTSMSEPAKFDQVDLRRIYQDVQMSFTKVVTARPPGLKTEYENKGEEDKNLLDISADDFVFYVGGYPDTFTPPPSLTYPKYTGCIEFSSFNDKVASLYNFQNAVDINKDSPCKRYVPPVVTFYYEGSGYGKAIIESVPTVLRIKMDVFIRSENSLLFYIGEASNYFTVTVENGMVFLNSNLLDTPVTISKKVFPISDWVEFFLIFKAGEIEVRMVKEEVARATVVYNYKAFKEFYIGGAPTELREKYNITMQPFKGCMRNLKIGSENVPLEEQVGVSNGCPQESLVSRKAEFNLKSSLSATLQDFSLADDEVTVSLGFKSTENQGLILQDKQLANGMNLKLENGHVILNFNNKIWKSNKVYNDGLWHYLTVTRRSGSIKLVIDDEDKGLEQSGSSSIPNTGGAVVLGKDTFKGCISNLYTRRPTNLYKAEDLSTFTPSGNVKIDVCTADTLAQLMMDRASKKR</sequence>
<evidence type="ECO:0000259" key="16">
    <source>
        <dbReference type="PROSITE" id="PS50027"/>
    </source>
</evidence>
<evidence type="ECO:0000256" key="8">
    <source>
        <dbReference type="ARBA" id="ARBA00023054"/>
    </source>
</evidence>
<protein>
    <recommendedName>
        <fullName evidence="20">Laminin subunit alpha-3</fullName>
    </recommendedName>
</protein>
<evidence type="ECO:0000256" key="13">
    <source>
        <dbReference type="SAM" id="Coils"/>
    </source>
</evidence>
<dbReference type="InterPro" id="IPR013320">
    <property type="entry name" value="ConA-like_dom_sf"/>
</dbReference>
<name>A0AAN8BPI5_9TELE</name>
<feature type="domain" description="Laminin EGF-like" evidence="16">
    <location>
        <begin position="69"/>
        <end position="114"/>
    </location>
</feature>
<keyword evidence="8 13" id="KW-0175">Coiled coil</keyword>
<feature type="region of interest" description="Disordered" evidence="14">
    <location>
        <begin position="738"/>
        <end position="773"/>
    </location>
</feature>
<dbReference type="SUPFAM" id="SSF49899">
    <property type="entry name" value="Concanavalin A-like lectins/glucanases"/>
    <property type="match status" value="3"/>
</dbReference>
<dbReference type="GO" id="GO:0007411">
    <property type="term" value="P:axon guidance"/>
    <property type="evidence" value="ECO:0007669"/>
    <property type="project" value="TreeGrafter"/>
</dbReference>
<dbReference type="Pfam" id="PF00052">
    <property type="entry name" value="Laminin_B"/>
    <property type="match status" value="1"/>
</dbReference>
<organism evidence="18 19">
    <name type="scientific">Champsocephalus esox</name>
    <name type="common">pike icefish</name>
    <dbReference type="NCBI Taxonomy" id="159716"/>
    <lineage>
        <taxon>Eukaryota</taxon>
        <taxon>Metazoa</taxon>
        <taxon>Chordata</taxon>
        <taxon>Craniata</taxon>
        <taxon>Vertebrata</taxon>
        <taxon>Euteleostomi</taxon>
        <taxon>Actinopterygii</taxon>
        <taxon>Neopterygii</taxon>
        <taxon>Teleostei</taxon>
        <taxon>Neoteleostei</taxon>
        <taxon>Acanthomorphata</taxon>
        <taxon>Eupercaria</taxon>
        <taxon>Perciformes</taxon>
        <taxon>Notothenioidei</taxon>
        <taxon>Channichthyidae</taxon>
        <taxon>Champsocephalus</taxon>
    </lineage>
</organism>
<feature type="domain" description="Laminin G" evidence="15">
    <location>
        <begin position="1457"/>
        <end position="1616"/>
    </location>
</feature>
<feature type="disulfide bond" evidence="12">
    <location>
        <begin position="90"/>
        <end position="99"/>
    </location>
</feature>
<dbReference type="GO" id="GO:0005576">
    <property type="term" value="C:extracellular region"/>
    <property type="evidence" value="ECO:0007669"/>
    <property type="project" value="UniProtKB-ARBA"/>
</dbReference>
<dbReference type="PROSITE" id="PS01248">
    <property type="entry name" value="EGF_LAM_1"/>
    <property type="match status" value="4"/>
</dbReference>
<dbReference type="CDD" id="cd00110">
    <property type="entry name" value="LamG"/>
    <property type="match status" value="2"/>
</dbReference>
<evidence type="ECO:0000259" key="15">
    <source>
        <dbReference type="PROSITE" id="PS50025"/>
    </source>
</evidence>
<dbReference type="GO" id="GO:0070831">
    <property type="term" value="P:basement membrane assembly"/>
    <property type="evidence" value="ECO:0007669"/>
    <property type="project" value="TreeGrafter"/>
</dbReference>
<dbReference type="Gene3D" id="2.10.25.10">
    <property type="entry name" value="Laminin"/>
    <property type="match status" value="4"/>
</dbReference>
<keyword evidence="7" id="KW-0130">Cell adhesion</keyword>
<keyword evidence="2" id="KW-0964">Secreted</keyword>
<feature type="disulfide bond" evidence="12">
    <location>
        <begin position="561"/>
        <end position="570"/>
    </location>
</feature>
<feature type="disulfide bond" evidence="12">
    <location>
        <begin position="69"/>
        <end position="81"/>
    </location>
</feature>
<feature type="domain" description="Laminin IV type A" evidence="17">
    <location>
        <begin position="232"/>
        <end position="410"/>
    </location>
</feature>
<evidence type="ECO:0000256" key="7">
    <source>
        <dbReference type="ARBA" id="ARBA00022889"/>
    </source>
</evidence>
<dbReference type="GO" id="GO:0045995">
    <property type="term" value="P:regulation of embryonic development"/>
    <property type="evidence" value="ECO:0007669"/>
    <property type="project" value="InterPro"/>
</dbReference>